<name>A0A0K6IIJ7_9GAMM</name>
<sequence>MNNVISLMDGEAKVDLNDPWQWAQEHDAIDPTHRIEDVTTWLNTPVALRAQGVLIQQEEELELVAPYLESFKLMALEFKDFKDGRAYSLAYLLRTRLHFKGDLRAVGDVLRDQLSLMRQCGFSSFAIKQGKDPFDALKGIKGLSVTYSSSVNNPSPLFKRVRRY</sequence>
<accession>A0A0K6IIJ7</accession>
<dbReference type="InterPro" id="IPR008318">
    <property type="entry name" value="UCP030820"/>
</dbReference>
<dbReference type="Pfam" id="PF06073">
    <property type="entry name" value="DUF934"/>
    <property type="match status" value="1"/>
</dbReference>
<dbReference type="OrthoDB" id="9800421at2"/>
<dbReference type="RefSeq" id="WP_055461896.1">
    <property type="nucleotide sequence ID" value="NZ_CYHG01000002.1"/>
</dbReference>
<dbReference type="PIRSF" id="PIRSF030820">
    <property type="entry name" value="UCP030820"/>
    <property type="match status" value="1"/>
</dbReference>
<reference evidence="2" key="1">
    <citation type="submission" date="2015-08" db="EMBL/GenBank/DDBJ databases">
        <authorList>
            <person name="Varghese N."/>
        </authorList>
    </citation>
    <scope>NUCLEOTIDE SEQUENCE [LARGE SCALE GENOMIC DNA]</scope>
    <source>
        <strain evidence="2">JCM 18476</strain>
    </source>
</reference>
<evidence type="ECO:0000313" key="1">
    <source>
        <dbReference type="EMBL" id="CUB02928.1"/>
    </source>
</evidence>
<dbReference type="AlphaFoldDB" id="A0A0K6IIJ7"/>
<evidence type="ECO:0000313" key="2">
    <source>
        <dbReference type="Proteomes" id="UP000182769"/>
    </source>
</evidence>
<protein>
    <submittedName>
        <fullName evidence="1">Uncharacterized conserved protein, DUF934 family</fullName>
    </submittedName>
</protein>
<organism evidence="1 2">
    <name type="scientific">Marinomonas fungiae</name>
    <dbReference type="NCBI Taxonomy" id="1137284"/>
    <lineage>
        <taxon>Bacteria</taxon>
        <taxon>Pseudomonadati</taxon>
        <taxon>Pseudomonadota</taxon>
        <taxon>Gammaproteobacteria</taxon>
        <taxon>Oceanospirillales</taxon>
        <taxon>Oceanospirillaceae</taxon>
        <taxon>Marinomonas</taxon>
    </lineage>
</organism>
<proteinExistence type="predicted"/>
<gene>
    <name evidence="1" type="ORF">Ga0061065_102266</name>
</gene>
<dbReference type="Proteomes" id="UP000182769">
    <property type="component" value="Unassembled WGS sequence"/>
</dbReference>
<dbReference type="EMBL" id="CYHG01000002">
    <property type="protein sequence ID" value="CUB02928.1"/>
    <property type="molecule type" value="Genomic_DNA"/>
</dbReference>
<keyword evidence="2" id="KW-1185">Reference proteome</keyword>
<dbReference type="STRING" id="1137284.GCA_001418205_00772"/>